<dbReference type="PROSITE" id="PS00262">
    <property type="entry name" value="INSULIN"/>
    <property type="match status" value="1"/>
</dbReference>
<dbReference type="Proteomes" id="UP000243006">
    <property type="component" value="Unassembled WGS sequence"/>
</dbReference>
<dbReference type="InterPro" id="IPR022353">
    <property type="entry name" value="Insulin_CS"/>
</dbReference>
<protein>
    <recommendedName>
        <fullName evidence="5">Insulin-like domain-containing protein</fullName>
    </recommendedName>
</protein>
<reference evidence="3 4" key="1">
    <citation type="submission" date="2015-04" db="EMBL/GenBank/DDBJ databases">
        <title>Draft genome of the roundworm Trichinella nativa.</title>
        <authorList>
            <person name="Mitreva M."/>
        </authorList>
    </citation>
    <scope>NUCLEOTIDE SEQUENCE [LARGE SCALE GENOMIC DNA]</scope>
    <source>
        <strain evidence="3 4">ISS45</strain>
    </source>
</reference>
<comment type="similarity">
    <text evidence="1">Belongs to the insulin family.</text>
</comment>
<evidence type="ECO:0000256" key="1">
    <source>
        <dbReference type="ARBA" id="ARBA00009034"/>
    </source>
</evidence>
<organism evidence="3 4">
    <name type="scientific">Trichinella nativa</name>
    <dbReference type="NCBI Taxonomy" id="6335"/>
    <lineage>
        <taxon>Eukaryota</taxon>
        <taxon>Metazoa</taxon>
        <taxon>Ecdysozoa</taxon>
        <taxon>Nematoda</taxon>
        <taxon>Enoplea</taxon>
        <taxon>Dorylaimia</taxon>
        <taxon>Trichinellida</taxon>
        <taxon>Trichinellidae</taxon>
        <taxon>Trichinella</taxon>
    </lineage>
</organism>
<evidence type="ECO:0008006" key="5">
    <source>
        <dbReference type="Google" id="ProtNLM"/>
    </source>
</evidence>
<evidence type="ECO:0000256" key="2">
    <source>
        <dbReference type="ARBA" id="ARBA00022729"/>
    </source>
</evidence>
<sequence length="117" mass="13063">MRKQADERVEATLRSPIRHTCINAILRCKICLELLFCQTDAAGSWRADSDHLVTQTRSGIVQECCLKQCSYTYLLSFCDAQMSADGQQNTITNEVSVEKIAEATGVRHNPLSSVKKL</sequence>
<evidence type="ECO:0000313" key="4">
    <source>
        <dbReference type="Proteomes" id="UP000243006"/>
    </source>
</evidence>
<dbReference type="EMBL" id="LVZM01000646">
    <property type="protein sequence ID" value="OUC49669.1"/>
    <property type="molecule type" value="Genomic_DNA"/>
</dbReference>
<name>A0A1Y3F1X5_9BILA</name>
<dbReference type="AlphaFoldDB" id="A0A1Y3F1X5"/>
<accession>A0A1Y3F1X5</accession>
<dbReference type="Gene3D" id="1.10.100.10">
    <property type="entry name" value="Insulin-like"/>
    <property type="match status" value="1"/>
</dbReference>
<proteinExistence type="inferred from homology"/>
<keyword evidence="2" id="KW-0732">Signal</keyword>
<evidence type="ECO:0000313" key="3">
    <source>
        <dbReference type="EMBL" id="OUC49669.1"/>
    </source>
</evidence>
<comment type="caution">
    <text evidence="3">The sequence shown here is derived from an EMBL/GenBank/DDBJ whole genome shotgun (WGS) entry which is preliminary data.</text>
</comment>
<dbReference type="InterPro" id="IPR036438">
    <property type="entry name" value="Insulin-like_sf"/>
</dbReference>
<gene>
    <name evidence="3" type="ORF">D917_05168</name>
</gene>
<dbReference type="SUPFAM" id="SSF56994">
    <property type="entry name" value="Insulin-like"/>
    <property type="match status" value="1"/>
</dbReference>